<dbReference type="InterPro" id="IPR035902">
    <property type="entry name" value="Nuc_phospho_transferase"/>
</dbReference>
<organism evidence="4 5">
    <name type="scientific">Amycolatopsis thermophila</name>
    <dbReference type="NCBI Taxonomy" id="206084"/>
    <lineage>
        <taxon>Bacteria</taxon>
        <taxon>Bacillati</taxon>
        <taxon>Actinomycetota</taxon>
        <taxon>Actinomycetes</taxon>
        <taxon>Pseudonocardiales</taxon>
        <taxon>Pseudonocardiaceae</taxon>
        <taxon>Amycolatopsis</taxon>
    </lineage>
</organism>
<evidence type="ECO:0000313" key="5">
    <source>
        <dbReference type="Proteomes" id="UP001229651"/>
    </source>
</evidence>
<evidence type="ECO:0000256" key="2">
    <source>
        <dbReference type="ARBA" id="ARBA00022679"/>
    </source>
</evidence>
<dbReference type="Proteomes" id="UP001229651">
    <property type="component" value="Unassembled WGS sequence"/>
</dbReference>
<comment type="caution">
    <text evidence="4">The sequence shown here is derived from an EMBL/GenBank/DDBJ whole genome shotgun (WGS) entry which is preliminary data.</text>
</comment>
<gene>
    <name evidence="4" type="ORF">FB470_003638</name>
</gene>
<evidence type="ECO:0000256" key="3">
    <source>
        <dbReference type="SAM" id="MobiDB-lite"/>
    </source>
</evidence>
<keyword evidence="1" id="KW-0328">Glycosyltransferase</keyword>
<dbReference type="Gene3D" id="3.40.1030.10">
    <property type="entry name" value="Nucleoside phosphorylase/phosphoribosyltransferase catalytic domain"/>
    <property type="match status" value="1"/>
</dbReference>
<sequence length="65" mass="6582">MVKHGNRSASSACSSADVLEKPGVVLDPSPGTSGIAAATPPTTPGCPATFATWFGTRNPSHRIFA</sequence>
<name>A0ABU0EX06_9PSEU</name>
<feature type="region of interest" description="Disordered" evidence="3">
    <location>
        <begin position="23"/>
        <end position="43"/>
    </location>
</feature>
<keyword evidence="2" id="KW-0808">Transferase</keyword>
<evidence type="ECO:0000256" key="1">
    <source>
        <dbReference type="ARBA" id="ARBA00022676"/>
    </source>
</evidence>
<accession>A0ABU0EX06</accession>
<dbReference type="SUPFAM" id="SSF52418">
    <property type="entry name" value="Nucleoside phosphorylase/phosphoribosyltransferase catalytic domain"/>
    <property type="match status" value="1"/>
</dbReference>
<keyword evidence="5" id="KW-1185">Reference proteome</keyword>
<feature type="compositionally biased region" description="Low complexity" evidence="3">
    <location>
        <begin position="30"/>
        <end position="43"/>
    </location>
</feature>
<dbReference type="EMBL" id="JAUSUT010000001">
    <property type="protein sequence ID" value="MDQ0379644.1"/>
    <property type="molecule type" value="Genomic_DNA"/>
</dbReference>
<reference evidence="4 5" key="1">
    <citation type="submission" date="2023-07" db="EMBL/GenBank/DDBJ databases">
        <title>Sequencing the genomes of 1000 actinobacteria strains.</title>
        <authorList>
            <person name="Klenk H.-P."/>
        </authorList>
    </citation>
    <scope>NUCLEOTIDE SEQUENCE [LARGE SCALE GENOMIC DNA]</scope>
    <source>
        <strain evidence="4 5">DSM 45805</strain>
    </source>
</reference>
<proteinExistence type="predicted"/>
<evidence type="ECO:0000313" key="4">
    <source>
        <dbReference type="EMBL" id="MDQ0379644.1"/>
    </source>
</evidence>
<protein>
    <submittedName>
        <fullName evidence="4">Uncharacterized protein</fullName>
    </submittedName>
</protein>